<organism evidence="10 11">
    <name type="scientific">Cudoniella acicularis</name>
    <dbReference type="NCBI Taxonomy" id="354080"/>
    <lineage>
        <taxon>Eukaryota</taxon>
        <taxon>Fungi</taxon>
        <taxon>Dikarya</taxon>
        <taxon>Ascomycota</taxon>
        <taxon>Pezizomycotina</taxon>
        <taxon>Leotiomycetes</taxon>
        <taxon>Helotiales</taxon>
        <taxon>Tricladiaceae</taxon>
        <taxon>Cudoniella</taxon>
    </lineage>
</organism>
<dbReference type="InterPro" id="IPR015500">
    <property type="entry name" value="Peptidase_S8_subtilisin-rel"/>
</dbReference>
<dbReference type="InterPro" id="IPR023828">
    <property type="entry name" value="Peptidase_S8_Ser-AS"/>
</dbReference>
<dbReference type="PRINTS" id="PR00723">
    <property type="entry name" value="SUBTILISIN"/>
</dbReference>
<evidence type="ECO:0000256" key="7">
    <source>
        <dbReference type="SAM" id="MobiDB-lite"/>
    </source>
</evidence>
<feature type="domain" description="Peptidase S8/S53" evidence="8">
    <location>
        <begin position="826"/>
        <end position="1043"/>
    </location>
</feature>
<evidence type="ECO:0000256" key="4">
    <source>
        <dbReference type="ARBA" id="ARBA00022825"/>
    </source>
</evidence>
<dbReference type="Pfam" id="PF00082">
    <property type="entry name" value="Peptidase_S8"/>
    <property type="match status" value="1"/>
</dbReference>
<evidence type="ECO:0000256" key="6">
    <source>
        <dbReference type="RuleBase" id="RU003355"/>
    </source>
</evidence>
<dbReference type="PANTHER" id="PTHR43806">
    <property type="entry name" value="PEPTIDASE S8"/>
    <property type="match status" value="1"/>
</dbReference>
<evidence type="ECO:0000313" key="11">
    <source>
        <dbReference type="Proteomes" id="UP000566819"/>
    </source>
</evidence>
<dbReference type="InterPro" id="IPR036852">
    <property type="entry name" value="Peptidase_S8/S53_dom_sf"/>
</dbReference>
<dbReference type="Gene3D" id="3.40.50.200">
    <property type="entry name" value="Peptidase S8/S53 domain"/>
    <property type="match status" value="1"/>
</dbReference>
<dbReference type="PROSITE" id="PS51892">
    <property type="entry name" value="SUBTILASE"/>
    <property type="match status" value="1"/>
</dbReference>
<evidence type="ECO:0000259" key="9">
    <source>
        <dbReference type="Pfam" id="PF24476"/>
    </source>
</evidence>
<dbReference type="Pfam" id="PF24476">
    <property type="entry name" value="DUF7580"/>
    <property type="match status" value="1"/>
</dbReference>
<feature type="compositionally biased region" description="Polar residues" evidence="7">
    <location>
        <begin position="7"/>
        <end position="19"/>
    </location>
</feature>
<dbReference type="PROSITE" id="PS00136">
    <property type="entry name" value="SUBTILASE_ASP"/>
    <property type="match status" value="1"/>
</dbReference>
<feature type="region of interest" description="Disordered" evidence="7">
    <location>
        <begin position="759"/>
        <end position="782"/>
    </location>
</feature>
<dbReference type="GO" id="GO:0004252">
    <property type="term" value="F:serine-type endopeptidase activity"/>
    <property type="evidence" value="ECO:0007669"/>
    <property type="project" value="UniProtKB-UniRule"/>
</dbReference>
<evidence type="ECO:0000256" key="3">
    <source>
        <dbReference type="ARBA" id="ARBA00022801"/>
    </source>
</evidence>
<feature type="active site" description="Charge relay system" evidence="5">
    <location>
        <position position="1027"/>
    </location>
</feature>
<dbReference type="InterPro" id="IPR056002">
    <property type="entry name" value="DUF7580"/>
</dbReference>
<feature type="region of interest" description="Disordered" evidence="7">
    <location>
        <begin position="71"/>
        <end position="99"/>
    </location>
</feature>
<feature type="region of interest" description="Disordered" evidence="7">
    <location>
        <begin position="1415"/>
        <end position="1435"/>
    </location>
</feature>
<dbReference type="InterPro" id="IPR023827">
    <property type="entry name" value="Peptidase_S8_Asp-AS"/>
</dbReference>
<keyword evidence="3 5" id="KW-0378">Hydrolase</keyword>
<keyword evidence="4 5" id="KW-0720">Serine protease</keyword>
<feature type="domain" description="DUF7580" evidence="9">
    <location>
        <begin position="307"/>
        <end position="621"/>
    </location>
</feature>
<evidence type="ECO:0000256" key="1">
    <source>
        <dbReference type="ARBA" id="ARBA00011073"/>
    </source>
</evidence>
<keyword evidence="11" id="KW-1185">Reference proteome</keyword>
<sequence length="1460" mass="163959">MLREDTSATQRQPKASSSLCLKATIDDKHDSRGVLERSEKVSGQKGQDQGLNTKTWALWSLDCPNSAETLVESGAKPKRSRASAREQVRSPRPQRKRTSALNLYPSSASAMETLTKESTYWQLFKSVRPLFASDIPWEAQHDQDDVSTKIAIENTGDLIKACMLEIPIHVRMEHFDTLDGFALFIADDLRPFLFILQELVHDKIMEYVDIAAINHADQKLQKLNALGHMMQSSITDVFDVKEYLKFLCFSQDPGYLRKTLTGIENFNKRLVAEMSKNRPDRLAIPKSKTTSRSTSENPISWLQTSSNHSFWSSSQKLFKALVLNLGSCKLSTHSAMLNLKGLRPPKLQDEQAKFDILLPSCPKQGFWQEISCHVLYQSPSESDAEDDMLPENVCQAVQIANNYGFMLHIRVHEESFRYDYCADQQPLYPKALPTMTVSQLIDCGFLKDLRGFHLKDRWKLALNLAQSLLQLHNGPWLQTLWTSENVFFLCENPKEGRKLCNIHNPFVSCIISDSPPSLPKPSHFDRYPLLLTFGLFLLELANGEKLPVTTTKTGDFSPYKTLMDNFNEMNTGSLSGDYKEAIEGCLRFQKFVKDERGSDEEVRIRTTIFKKIDQPLERNLRFFSKVPVSADINVARTEENGHSLDALGPRDLHIKDGILLATSQVSGPFPLRTSHSPAPGRTGSGQVGSLEPSNYQHPTLGFSISHAAYVSQLEQHLYRIVTITEKDNESLQSPATEVKATVCQGSTSIAVQRLQPYCEQTDNSDASPSSESEFESDEAGGRLLGKFDTNDSEMQESASLEWGKTFKSLSRIYGSRFQHMFSDEPVKVAILDTGIDRNHPDFQHPRSRPRKGGIISPVEGEEAQIKRIKVCQNFCDDRIDVGDVTDIDGHGTHVAGIILQLAPRAELYIARAIEWAIGHRVQLINMSFGYKNWDPKLDQALKKAQDHGIVILAAASNFGNHEQVAWPARDRERAICVHSSIDLGTDCSEFTPKAHSGTINFMAVGERVCSHWPVSKNGGYRTLSGTSTATPVVTAIAALLLAFTRQGVVDKEKKKDVEDDIGPVRLEELWSMRALLEHICTEVENYYWIRPHLLWSQYKPTKRQENDPSAATKYAWEEIRRALRSITTICMAKEMLRWEVQPGDVEFPSRGNKHLKKFTYLREFLCHHHTISSPSPQLRTKMSQSSGRLAGKMKWLVTRYPKAPGELIALGAILSDPEEPETRLNRHDAKEIDPKYILDESAAVQRTIQAEVSNNDSILLKVAEPLLGAGLNVDGKLSKDRKTVVDALDVKAKIFLPDKEYIDASVEVPGVQEYVRKCNFSKTLYMIIGVASAKKLSVDEEKSQQNSARANVTAAPPRGFGTEVTAEALHSSSKNVGSWLKIEEECDFAYRIREFTYWRHRRLKVKIKDDRSTGALFGTGNGDDDDGDDDDDNENCETVALFNDLKDNDVTGSASGLSTF</sequence>
<feature type="compositionally biased region" description="Basic and acidic residues" evidence="7">
    <location>
        <begin position="24"/>
        <end position="42"/>
    </location>
</feature>
<dbReference type="PROSITE" id="PS00138">
    <property type="entry name" value="SUBTILASE_SER"/>
    <property type="match status" value="1"/>
</dbReference>
<keyword evidence="2 5" id="KW-0645">Protease</keyword>
<evidence type="ECO:0008006" key="12">
    <source>
        <dbReference type="Google" id="ProtNLM"/>
    </source>
</evidence>
<dbReference type="Proteomes" id="UP000566819">
    <property type="component" value="Unassembled WGS sequence"/>
</dbReference>
<proteinExistence type="inferred from homology"/>
<comment type="caution">
    <text evidence="10">The sequence shown here is derived from an EMBL/GenBank/DDBJ whole genome shotgun (WGS) entry which is preliminary data.</text>
</comment>
<protein>
    <recommendedName>
        <fullName evidence="12">Peptidase S8/S53 domain-containing protein</fullName>
    </recommendedName>
</protein>
<name>A0A8H4RX94_9HELO</name>
<dbReference type="EMBL" id="JAAMPI010000013">
    <property type="protein sequence ID" value="KAF4637697.1"/>
    <property type="molecule type" value="Genomic_DNA"/>
</dbReference>
<feature type="active site" description="Charge relay system" evidence="5">
    <location>
        <position position="890"/>
    </location>
</feature>
<accession>A0A8H4RX94</accession>
<evidence type="ECO:0000259" key="8">
    <source>
        <dbReference type="Pfam" id="PF00082"/>
    </source>
</evidence>
<reference evidence="10 11" key="1">
    <citation type="submission" date="2020-03" db="EMBL/GenBank/DDBJ databases">
        <title>Draft Genome Sequence of Cudoniella acicularis.</title>
        <authorList>
            <person name="Buettner E."/>
            <person name="Kellner H."/>
        </authorList>
    </citation>
    <scope>NUCLEOTIDE SEQUENCE [LARGE SCALE GENOMIC DNA]</scope>
    <source>
        <strain evidence="10 11">DSM 108380</strain>
    </source>
</reference>
<dbReference type="GO" id="GO:0006508">
    <property type="term" value="P:proteolysis"/>
    <property type="evidence" value="ECO:0007669"/>
    <property type="project" value="UniProtKB-KW"/>
</dbReference>
<dbReference type="PANTHER" id="PTHR43806:SF11">
    <property type="entry name" value="CEREVISIN-RELATED"/>
    <property type="match status" value="1"/>
</dbReference>
<evidence type="ECO:0000256" key="2">
    <source>
        <dbReference type="ARBA" id="ARBA00022670"/>
    </source>
</evidence>
<comment type="similarity">
    <text evidence="1 5 6">Belongs to the peptidase S8 family.</text>
</comment>
<dbReference type="SUPFAM" id="SSF52743">
    <property type="entry name" value="Subtilisin-like"/>
    <property type="match status" value="1"/>
</dbReference>
<feature type="compositionally biased region" description="Acidic residues" evidence="7">
    <location>
        <begin position="1422"/>
        <end position="1435"/>
    </location>
</feature>
<feature type="active site" description="Charge relay system" evidence="5">
    <location>
        <position position="832"/>
    </location>
</feature>
<feature type="region of interest" description="Disordered" evidence="7">
    <location>
        <begin position="1"/>
        <end position="49"/>
    </location>
</feature>
<dbReference type="OrthoDB" id="206201at2759"/>
<evidence type="ECO:0000256" key="5">
    <source>
        <dbReference type="PROSITE-ProRule" id="PRU01240"/>
    </source>
</evidence>
<evidence type="ECO:0000313" key="10">
    <source>
        <dbReference type="EMBL" id="KAF4637697.1"/>
    </source>
</evidence>
<gene>
    <name evidence="10" type="ORF">G7Y89_g389</name>
</gene>
<dbReference type="InterPro" id="IPR050131">
    <property type="entry name" value="Peptidase_S8_subtilisin-like"/>
</dbReference>
<dbReference type="InterPro" id="IPR000209">
    <property type="entry name" value="Peptidase_S8/S53_dom"/>
</dbReference>